<feature type="compositionally biased region" description="Low complexity" evidence="2">
    <location>
        <begin position="46"/>
        <end position="62"/>
    </location>
</feature>
<dbReference type="Proteomes" id="UP000803844">
    <property type="component" value="Unassembled WGS sequence"/>
</dbReference>
<evidence type="ECO:0000256" key="1">
    <source>
        <dbReference type="SAM" id="Coils"/>
    </source>
</evidence>
<comment type="caution">
    <text evidence="3">The sequence shown here is derived from an EMBL/GenBank/DDBJ whole genome shotgun (WGS) entry which is preliminary data.</text>
</comment>
<evidence type="ECO:0000313" key="3">
    <source>
        <dbReference type="EMBL" id="KAF3768006.1"/>
    </source>
</evidence>
<feature type="compositionally biased region" description="Low complexity" evidence="2">
    <location>
        <begin position="104"/>
        <end position="116"/>
    </location>
</feature>
<feature type="region of interest" description="Disordered" evidence="2">
    <location>
        <begin position="291"/>
        <end position="339"/>
    </location>
</feature>
<protein>
    <submittedName>
        <fullName evidence="3">Uncharacterized protein</fullName>
    </submittedName>
</protein>
<dbReference type="GeneID" id="63838498"/>
<accession>A0A9P5CS66</accession>
<feature type="region of interest" description="Disordered" evidence="2">
    <location>
        <begin position="187"/>
        <end position="252"/>
    </location>
</feature>
<feature type="region of interest" description="Disordered" evidence="2">
    <location>
        <begin position="1"/>
        <end position="125"/>
    </location>
</feature>
<dbReference type="PANTHER" id="PTHR39610:SF2">
    <property type="entry name" value="BZIP DOMAIN-CONTAINING PROTEIN"/>
    <property type="match status" value="1"/>
</dbReference>
<evidence type="ECO:0000313" key="4">
    <source>
        <dbReference type="Proteomes" id="UP000803844"/>
    </source>
</evidence>
<dbReference type="OrthoDB" id="5407781at2759"/>
<keyword evidence="1" id="KW-0175">Coiled coil</keyword>
<reference evidence="3" key="1">
    <citation type="journal article" date="2020" name="Phytopathology">
        <title>Genome sequence of the chestnut blight fungus Cryphonectria parasitica EP155: A fundamental resource for an archetypical invasive plant pathogen.</title>
        <authorList>
            <person name="Crouch J.A."/>
            <person name="Dawe A."/>
            <person name="Aerts A."/>
            <person name="Barry K."/>
            <person name="Churchill A.C.L."/>
            <person name="Grimwood J."/>
            <person name="Hillman B."/>
            <person name="Milgroom M.G."/>
            <person name="Pangilinan J."/>
            <person name="Smith M."/>
            <person name="Salamov A."/>
            <person name="Schmutz J."/>
            <person name="Yadav J."/>
            <person name="Grigoriev I.V."/>
            <person name="Nuss D."/>
        </authorList>
    </citation>
    <scope>NUCLEOTIDE SEQUENCE</scope>
    <source>
        <strain evidence="3">EP155</strain>
    </source>
</reference>
<keyword evidence="4" id="KW-1185">Reference proteome</keyword>
<evidence type="ECO:0000256" key="2">
    <source>
        <dbReference type="SAM" id="MobiDB-lite"/>
    </source>
</evidence>
<feature type="compositionally biased region" description="Low complexity" evidence="2">
    <location>
        <begin position="320"/>
        <end position="331"/>
    </location>
</feature>
<dbReference type="RefSeq" id="XP_040778967.1">
    <property type="nucleotide sequence ID" value="XM_040921369.1"/>
</dbReference>
<dbReference type="AlphaFoldDB" id="A0A9P5CS66"/>
<feature type="compositionally biased region" description="Low complexity" evidence="2">
    <location>
        <begin position="204"/>
        <end position="215"/>
    </location>
</feature>
<feature type="compositionally biased region" description="Polar residues" evidence="2">
    <location>
        <begin position="238"/>
        <end position="247"/>
    </location>
</feature>
<organism evidence="3 4">
    <name type="scientific">Cryphonectria parasitica (strain ATCC 38755 / EP155)</name>
    <dbReference type="NCBI Taxonomy" id="660469"/>
    <lineage>
        <taxon>Eukaryota</taxon>
        <taxon>Fungi</taxon>
        <taxon>Dikarya</taxon>
        <taxon>Ascomycota</taxon>
        <taxon>Pezizomycotina</taxon>
        <taxon>Sordariomycetes</taxon>
        <taxon>Sordariomycetidae</taxon>
        <taxon>Diaporthales</taxon>
        <taxon>Cryphonectriaceae</taxon>
        <taxon>Cryphonectria-Endothia species complex</taxon>
        <taxon>Cryphonectria</taxon>
    </lineage>
</organism>
<proteinExistence type="predicted"/>
<dbReference type="PANTHER" id="PTHR39610">
    <property type="entry name" value="BZIP DOMAIN-CONTAINING PROTEIN-RELATED"/>
    <property type="match status" value="1"/>
</dbReference>
<sequence length="339" mass="36090">MSSNNAHNNGSESATSPTRRQGGSPSPSPNRSASTSLQAAAAVNAGLQHQGSRRSSGSLSRQVTTSSSNGRRRSQVLMNLQLNDPAVPGPGEMVQETAHRSNVASPIAPSSLSPLITGSELPHHRAPSLGELHQELEAEQEAQVNRLLLQIRQQQAQILQYQNQSAIAGEESPGQSTPALTAQPIPVASSHAHSAVPTAPSTGSLPRSPVLPRSSFDLARGDLRHRSRTPSRGASPRLRSTSISQESGEPFVLGGRDESAFYQAETQMLTRENQMLRHRIRDLERQLENLSGGAAAVTREPAHHSGLMRSESVSEETRPSGAASASEGSFSVRETPKDE</sequence>
<feature type="coiled-coil region" evidence="1">
    <location>
        <begin position="137"/>
        <end position="164"/>
    </location>
</feature>
<gene>
    <name evidence="3" type="ORF">M406DRAFT_338661</name>
</gene>
<feature type="compositionally biased region" description="Polar residues" evidence="2">
    <location>
        <begin position="1"/>
        <end position="38"/>
    </location>
</feature>
<name>A0A9P5CS66_CRYP1</name>
<dbReference type="EMBL" id="MU032346">
    <property type="protein sequence ID" value="KAF3768006.1"/>
    <property type="molecule type" value="Genomic_DNA"/>
</dbReference>